<name>A0A5K3EW54_MESCO</name>
<dbReference type="AlphaFoldDB" id="A0A5K3EW54"/>
<accession>A0A5K3EW54</accession>
<dbReference type="WBParaSite" id="MCU_003574-RA">
    <property type="protein sequence ID" value="MCU_003574-RA"/>
    <property type="gene ID" value="MCU_003574"/>
</dbReference>
<feature type="region of interest" description="Disordered" evidence="1">
    <location>
        <begin position="1"/>
        <end position="24"/>
    </location>
</feature>
<proteinExistence type="predicted"/>
<feature type="compositionally biased region" description="Basic and acidic residues" evidence="1">
    <location>
        <begin position="1"/>
        <end position="10"/>
    </location>
</feature>
<protein>
    <submittedName>
        <fullName evidence="2">Uncharacterized protein</fullName>
    </submittedName>
</protein>
<sequence>MPLEHRETQDQLRPGGPICLRPDPTSHHTTLHFNYSMPSVLMFNSTKDGEK</sequence>
<reference evidence="2" key="1">
    <citation type="submission" date="2019-11" db="UniProtKB">
        <authorList>
            <consortium name="WormBaseParasite"/>
        </authorList>
    </citation>
    <scope>IDENTIFICATION</scope>
</reference>
<evidence type="ECO:0000313" key="2">
    <source>
        <dbReference type="WBParaSite" id="MCU_003574-RA"/>
    </source>
</evidence>
<evidence type="ECO:0000256" key="1">
    <source>
        <dbReference type="SAM" id="MobiDB-lite"/>
    </source>
</evidence>
<organism evidence="2">
    <name type="scientific">Mesocestoides corti</name>
    <name type="common">Flatworm</name>
    <dbReference type="NCBI Taxonomy" id="53468"/>
    <lineage>
        <taxon>Eukaryota</taxon>
        <taxon>Metazoa</taxon>
        <taxon>Spiralia</taxon>
        <taxon>Lophotrochozoa</taxon>
        <taxon>Platyhelminthes</taxon>
        <taxon>Cestoda</taxon>
        <taxon>Eucestoda</taxon>
        <taxon>Cyclophyllidea</taxon>
        <taxon>Mesocestoididae</taxon>
        <taxon>Mesocestoides</taxon>
    </lineage>
</organism>